<dbReference type="InterPro" id="IPR047130">
    <property type="entry name" value="7TM_GPCR_Srsx_nematod"/>
</dbReference>
<name>A0A016W0I0_9BILA</name>
<evidence type="ECO:0000313" key="8">
    <source>
        <dbReference type="Proteomes" id="UP000024635"/>
    </source>
</evidence>
<keyword evidence="8" id="KW-1185">Reference proteome</keyword>
<dbReference type="SUPFAM" id="SSF81321">
    <property type="entry name" value="Family A G protein-coupled receptor-like"/>
    <property type="match status" value="1"/>
</dbReference>
<evidence type="ECO:0000256" key="5">
    <source>
        <dbReference type="SAM" id="Phobius"/>
    </source>
</evidence>
<feature type="domain" description="G-protein coupled receptors family 1 profile" evidence="6">
    <location>
        <begin position="161"/>
        <end position="236"/>
    </location>
</feature>
<evidence type="ECO:0000256" key="4">
    <source>
        <dbReference type="ARBA" id="ARBA00023136"/>
    </source>
</evidence>
<evidence type="ECO:0000256" key="2">
    <source>
        <dbReference type="ARBA" id="ARBA00022692"/>
    </source>
</evidence>
<evidence type="ECO:0000259" key="6">
    <source>
        <dbReference type="PROSITE" id="PS50262"/>
    </source>
</evidence>
<dbReference type="EMBL" id="JARK01001338">
    <property type="protein sequence ID" value="EYC33150.1"/>
    <property type="molecule type" value="Genomic_DNA"/>
</dbReference>
<comment type="caution">
    <text evidence="7">The sequence shown here is derived from an EMBL/GenBank/DDBJ whole genome shotgun (WGS) entry which is preliminary data.</text>
</comment>
<dbReference type="PROSITE" id="PS50262">
    <property type="entry name" value="G_PROTEIN_RECEP_F1_2"/>
    <property type="match status" value="1"/>
</dbReference>
<comment type="subcellular location">
    <subcellularLocation>
        <location evidence="1">Membrane</location>
    </subcellularLocation>
</comment>
<proteinExistence type="predicted"/>
<keyword evidence="2 5" id="KW-0812">Transmembrane</keyword>
<sequence length="236" mass="25970">MASTATSLQFVDSISIHLSHRAQKTRPFLPSGALMLQPRRAHEATNHSAAAYLLLRSPTARLNVGVDGGDPSTALKNTRRDRAAHDGIVAAVVNLGFLDSCSSHSMHPYSLSFLTSPISLPLEVRLRRSIHYDETLHVDMELIGLGFKIFYIVVPACGITGNTIIIMATIKYKQLRSSCNILIAAIAIGDILHQAGFVITVLLHELLVTYSYSYVVEESCLIFQHLFEAFELTTHL</sequence>
<feature type="transmembrane region" description="Helical" evidence="5">
    <location>
        <begin position="182"/>
        <end position="203"/>
    </location>
</feature>
<keyword evidence="4 5" id="KW-0472">Membrane</keyword>
<dbReference type="AlphaFoldDB" id="A0A016W0I0"/>
<protein>
    <recommendedName>
        <fullName evidence="6">G-protein coupled receptors family 1 profile domain-containing protein</fullName>
    </recommendedName>
</protein>
<evidence type="ECO:0000256" key="1">
    <source>
        <dbReference type="ARBA" id="ARBA00004370"/>
    </source>
</evidence>
<evidence type="ECO:0000256" key="3">
    <source>
        <dbReference type="ARBA" id="ARBA00022989"/>
    </source>
</evidence>
<feature type="transmembrane region" description="Helical" evidence="5">
    <location>
        <begin position="149"/>
        <end position="170"/>
    </location>
</feature>
<dbReference type="Pfam" id="PF10320">
    <property type="entry name" value="7TM_GPCR_Srsx"/>
    <property type="match status" value="1"/>
</dbReference>
<dbReference type="Proteomes" id="UP000024635">
    <property type="component" value="Unassembled WGS sequence"/>
</dbReference>
<reference evidence="8" key="1">
    <citation type="journal article" date="2015" name="Nat. Genet.">
        <title>The genome and transcriptome of the zoonotic hookworm Ancylostoma ceylanicum identify infection-specific gene families.</title>
        <authorList>
            <person name="Schwarz E.M."/>
            <person name="Hu Y."/>
            <person name="Antoshechkin I."/>
            <person name="Miller M.M."/>
            <person name="Sternberg P.W."/>
            <person name="Aroian R.V."/>
        </authorList>
    </citation>
    <scope>NUCLEOTIDE SEQUENCE</scope>
    <source>
        <strain evidence="8">HY135</strain>
    </source>
</reference>
<dbReference type="PANTHER" id="PTHR23360:SF5">
    <property type="entry name" value="G-PROTEIN COUPLED RECEPTORS FAMILY 1 PROFILE DOMAIN-CONTAINING PROTEIN"/>
    <property type="match status" value="1"/>
</dbReference>
<keyword evidence="3 5" id="KW-1133">Transmembrane helix</keyword>
<dbReference type="PANTHER" id="PTHR23360">
    <property type="entry name" value="G-PROTEIN COUPLED RECEPTORS FAMILY 1 PROFILE DOMAIN-CONTAINING PROTEIN-RELATED"/>
    <property type="match status" value="1"/>
</dbReference>
<dbReference type="Gene3D" id="1.20.1070.10">
    <property type="entry name" value="Rhodopsin 7-helix transmembrane proteins"/>
    <property type="match status" value="1"/>
</dbReference>
<gene>
    <name evidence="7" type="primary">Acey_s0002.g626</name>
    <name evidence="7" type="ORF">Y032_0002g626</name>
</gene>
<dbReference type="GO" id="GO:0016020">
    <property type="term" value="C:membrane"/>
    <property type="evidence" value="ECO:0007669"/>
    <property type="project" value="UniProtKB-SubCell"/>
</dbReference>
<evidence type="ECO:0000313" key="7">
    <source>
        <dbReference type="EMBL" id="EYC33150.1"/>
    </source>
</evidence>
<accession>A0A016W0I0</accession>
<dbReference type="InterPro" id="IPR017452">
    <property type="entry name" value="GPCR_Rhodpsn_7TM"/>
</dbReference>
<organism evidence="7 8">
    <name type="scientific">Ancylostoma ceylanicum</name>
    <dbReference type="NCBI Taxonomy" id="53326"/>
    <lineage>
        <taxon>Eukaryota</taxon>
        <taxon>Metazoa</taxon>
        <taxon>Ecdysozoa</taxon>
        <taxon>Nematoda</taxon>
        <taxon>Chromadorea</taxon>
        <taxon>Rhabditida</taxon>
        <taxon>Rhabditina</taxon>
        <taxon>Rhabditomorpha</taxon>
        <taxon>Strongyloidea</taxon>
        <taxon>Ancylostomatidae</taxon>
        <taxon>Ancylostomatinae</taxon>
        <taxon>Ancylostoma</taxon>
    </lineage>
</organism>
<dbReference type="InterPro" id="IPR019424">
    <property type="entry name" value="7TM_GPCR_Srsx"/>
</dbReference>